<dbReference type="Gene3D" id="2.60.120.1440">
    <property type="match status" value="1"/>
</dbReference>
<dbReference type="Proteomes" id="UP000237655">
    <property type="component" value="Chromosome"/>
</dbReference>
<dbReference type="InterPro" id="IPR006860">
    <property type="entry name" value="FecR"/>
</dbReference>
<dbReference type="AlphaFoldDB" id="A0A2S0MMI8"/>
<dbReference type="GO" id="GO:0016989">
    <property type="term" value="F:sigma factor antagonist activity"/>
    <property type="evidence" value="ECO:0007669"/>
    <property type="project" value="TreeGrafter"/>
</dbReference>
<reference evidence="3" key="1">
    <citation type="submission" date="2018-03" db="EMBL/GenBank/DDBJ databases">
        <title>Genomic analysis of the strain SH-1 isolated from shrimp intestine.</title>
        <authorList>
            <person name="Kim Y.-S."/>
            <person name="Kim S.-E."/>
            <person name="Kim K.-H."/>
        </authorList>
    </citation>
    <scope>NUCLEOTIDE SEQUENCE [LARGE SCALE GENOMIC DNA]</scope>
    <source>
        <strain evidence="3">SH-1</strain>
    </source>
</reference>
<proteinExistence type="predicted"/>
<evidence type="ECO:0000313" key="3">
    <source>
        <dbReference type="Proteomes" id="UP000237655"/>
    </source>
</evidence>
<name>A0A2S0MMI8_9RHOB</name>
<sequence>MPASLLPDFRIARHLAVGVALALGSGAAAQGTCTFTMATEPARQVMTCDGTLIVEREPGTSMTIDERAGAAPPRAIEIEGGAILIDVQPGTAPTQIRTPHAIAAVRGTTYVVDAGAQRTSVFVIAGRVEVRKLDDGSDTVQLRPGQGTDVTATDRLEVKRWDADRAARLLARFGR</sequence>
<keyword evidence="3" id="KW-1185">Reference proteome</keyword>
<organism evidence="2 3">
    <name type="scientific">Pukyongiella litopenaei</name>
    <dbReference type="NCBI Taxonomy" id="2605946"/>
    <lineage>
        <taxon>Bacteria</taxon>
        <taxon>Pseudomonadati</taxon>
        <taxon>Pseudomonadota</taxon>
        <taxon>Alphaproteobacteria</taxon>
        <taxon>Rhodobacterales</taxon>
        <taxon>Paracoccaceae</taxon>
        <taxon>Pukyongiella</taxon>
    </lineage>
</organism>
<dbReference type="EMBL" id="CP027665">
    <property type="protein sequence ID" value="AVO37098.1"/>
    <property type="molecule type" value="Genomic_DNA"/>
</dbReference>
<accession>A0A2S0MMI8</accession>
<evidence type="ECO:0000259" key="1">
    <source>
        <dbReference type="Pfam" id="PF04773"/>
    </source>
</evidence>
<dbReference type="Pfam" id="PF04773">
    <property type="entry name" value="FecR"/>
    <property type="match status" value="1"/>
</dbReference>
<dbReference type="InterPro" id="IPR012373">
    <property type="entry name" value="Ferrdict_sens_TM"/>
</dbReference>
<evidence type="ECO:0000313" key="2">
    <source>
        <dbReference type="EMBL" id="AVO37098.1"/>
    </source>
</evidence>
<dbReference type="PANTHER" id="PTHR30273:SF2">
    <property type="entry name" value="PROTEIN FECR"/>
    <property type="match status" value="1"/>
</dbReference>
<dbReference type="KEGG" id="thas:C6Y53_04845"/>
<gene>
    <name evidence="2" type="ORF">C6Y53_04845</name>
</gene>
<feature type="domain" description="FecR protein" evidence="1">
    <location>
        <begin position="44"/>
        <end position="129"/>
    </location>
</feature>
<dbReference type="PANTHER" id="PTHR30273">
    <property type="entry name" value="PERIPLASMIC SIGNAL SENSOR AND SIGMA FACTOR ACTIVATOR FECR-RELATED"/>
    <property type="match status" value="1"/>
</dbReference>
<protein>
    <submittedName>
        <fullName evidence="2">FecR domain-containing protein</fullName>
    </submittedName>
</protein>